<feature type="domain" description="UTP25 NTP hydrolase-like" evidence="6">
    <location>
        <begin position="316"/>
        <end position="578"/>
    </location>
</feature>
<dbReference type="PANTHER" id="PTHR12933:SF0">
    <property type="entry name" value="U3 SMALL NUCLEOLAR RNA-ASSOCIATED PROTEIN 25 HOMOLOG"/>
    <property type="match status" value="1"/>
</dbReference>
<keyword evidence="3" id="KW-0539">Nucleus</keyword>
<dbReference type="GO" id="GO:0000462">
    <property type="term" value="P:maturation of SSU-rRNA from tricistronic rRNA transcript (SSU-rRNA, 5.8S rRNA, LSU-rRNA)"/>
    <property type="evidence" value="ECO:0007669"/>
    <property type="project" value="TreeGrafter"/>
</dbReference>
<comment type="subcellular location">
    <subcellularLocation>
        <location evidence="1">Nucleus</location>
        <location evidence="1">Nucleolus</location>
    </subcellularLocation>
</comment>
<dbReference type="GO" id="GO:0032040">
    <property type="term" value="C:small-subunit processome"/>
    <property type="evidence" value="ECO:0007669"/>
    <property type="project" value="TreeGrafter"/>
</dbReference>
<name>A0A8K0FYW5_IGNLU</name>
<feature type="compositionally biased region" description="Basic and acidic residues" evidence="4">
    <location>
        <begin position="154"/>
        <end position="163"/>
    </location>
</feature>
<dbReference type="InterPro" id="IPR010678">
    <property type="entry name" value="UTP25"/>
</dbReference>
<comment type="caution">
    <text evidence="7">The sequence shown here is derived from an EMBL/GenBank/DDBJ whole genome shotgun (WGS) entry which is preliminary data.</text>
</comment>
<organism evidence="7 8">
    <name type="scientific">Ignelater luminosus</name>
    <name type="common">Cucubano</name>
    <name type="synonym">Pyrophorus luminosus</name>
    <dbReference type="NCBI Taxonomy" id="2038154"/>
    <lineage>
        <taxon>Eukaryota</taxon>
        <taxon>Metazoa</taxon>
        <taxon>Ecdysozoa</taxon>
        <taxon>Arthropoda</taxon>
        <taxon>Hexapoda</taxon>
        <taxon>Insecta</taxon>
        <taxon>Pterygota</taxon>
        <taxon>Neoptera</taxon>
        <taxon>Endopterygota</taxon>
        <taxon>Coleoptera</taxon>
        <taxon>Polyphaga</taxon>
        <taxon>Elateriformia</taxon>
        <taxon>Elateroidea</taxon>
        <taxon>Elateridae</taxon>
        <taxon>Agrypninae</taxon>
        <taxon>Pyrophorini</taxon>
        <taxon>Ignelater</taxon>
    </lineage>
</organism>
<dbReference type="PANTHER" id="PTHR12933">
    <property type="entry name" value="ORF PROTEIN-RELATED"/>
    <property type="match status" value="1"/>
</dbReference>
<dbReference type="Proteomes" id="UP000801492">
    <property type="component" value="Unassembled WGS sequence"/>
</dbReference>
<dbReference type="InterPro" id="IPR053939">
    <property type="entry name" value="UTP25_C"/>
</dbReference>
<dbReference type="InterPro" id="IPR053940">
    <property type="entry name" value="UTP25_NTPase-like"/>
</dbReference>
<comment type="similarity">
    <text evidence="2">Belongs to the UTP25 family.</text>
</comment>
<evidence type="ECO:0000256" key="3">
    <source>
        <dbReference type="ARBA" id="ARBA00023242"/>
    </source>
</evidence>
<evidence type="ECO:0000259" key="6">
    <source>
        <dbReference type="Pfam" id="PF22916"/>
    </source>
</evidence>
<keyword evidence="8" id="KW-1185">Reference proteome</keyword>
<dbReference type="Pfam" id="PF22916">
    <property type="entry name" value="UTP25_NTPase-like"/>
    <property type="match status" value="1"/>
</dbReference>
<protein>
    <recommendedName>
        <fullName evidence="9">Digestive organ expansion factor homolog</fullName>
    </recommendedName>
</protein>
<feature type="region of interest" description="Disordered" evidence="4">
    <location>
        <begin position="1"/>
        <end position="85"/>
    </location>
</feature>
<dbReference type="EMBL" id="VTPC01091159">
    <property type="protein sequence ID" value="KAF2879479.1"/>
    <property type="molecule type" value="Genomic_DNA"/>
</dbReference>
<evidence type="ECO:0000256" key="1">
    <source>
        <dbReference type="ARBA" id="ARBA00004604"/>
    </source>
</evidence>
<evidence type="ECO:0000259" key="5">
    <source>
        <dbReference type="Pfam" id="PF06862"/>
    </source>
</evidence>
<feature type="compositionally biased region" description="Basic residues" evidence="4">
    <location>
        <begin position="1"/>
        <end position="29"/>
    </location>
</feature>
<evidence type="ECO:0000313" key="7">
    <source>
        <dbReference type="EMBL" id="KAF2879479.1"/>
    </source>
</evidence>
<gene>
    <name evidence="7" type="ORF">ILUMI_26703</name>
</gene>
<reference evidence="7" key="1">
    <citation type="submission" date="2019-08" db="EMBL/GenBank/DDBJ databases">
        <title>The genome of the North American firefly Photinus pyralis.</title>
        <authorList>
            <consortium name="Photinus pyralis genome working group"/>
            <person name="Fallon T.R."/>
            <person name="Sander Lower S.E."/>
            <person name="Weng J.-K."/>
        </authorList>
    </citation>
    <scope>NUCLEOTIDE SEQUENCE</scope>
    <source>
        <strain evidence="7">TRF0915ILg1</strain>
        <tissue evidence="7">Whole body</tissue>
    </source>
</reference>
<dbReference type="OrthoDB" id="10264378at2759"/>
<feature type="region of interest" description="Disordered" evidence="4">
    <location>
        <begin position="122"/>
        <end position="163"/>
    </location>
</feature>
<evidence type="ECO:0000256" key="4">
    <source>
        <dbReference type="SAM" id="MobiDB-lite"/>
    </source>
</evidence>
<dbReference type="GO" id="GO:0019843">
    <property type="term" value="F:rRNA binding"/>
    <property type="evidence" value="ECO:0007669"/>
    <property type="project" value="TreeGrafter"/>
</dbReference>
<sequence>MAPRGKFNKSKHRSFSNKRPTKSRNKRNKSINLHQIKSQKRKHLETASIEENKNTNLKVKRQKIDVQEQNEIQENSSSDEEEDQMRQLLSTFDSNLLTKNTVAIESSDDSDLERENDDIDNISTSASEEELNDSEEVCDEEESNSEMSNDDIEELTKNDEKANELDNVNSSSDLLENQHLFKEEDELDAETQKEDDDLNNLKDPFAKHLFYEMNTNLLASVQNTPMLITSHSETWPVLGQLQIQIPKCEEIKGNALKYSLEDKKPFATGGTIPVHINLNNERPNSLYIKTQIIGNIRKKFPMTSLQNEIFSIINNYQDLYYTQRTFENAEEIRFIYSLHIVNHILKTRTKVLHHNAKLNKKDDVPEEFRDQGLVRPKILVIVPFRDSAYRIISMLIDILIPKDKGNVMNKNRFIEEFTGHEIVMPKKNPKPEDYEMLFRGNSGDDFRIGITVTKKSLKLFADFYSSDIIIASPLGLRTIIGAEGETERNFDFLASIELLILDQTEIFMMQNWDHLLHIFNHMHLQPKESHGTNFSRVRTWSLHGLAKYYRQTLIFSSFVLPEINAIFNKKCFNYAGKIKTVNAISVGSICQVFVQLPHVFHKFAANDVSELAEARFNFFVRKILPQQRDTLMRQTLIFVSNYFDYVKLRNYFKKEDIGFVQICEYSKEGKVARARDMFFHGDAHFLLYTERFHFFNRVRIKGIRHLIFYQPPIFPHFYYEMCNLMQEGNMNKKVGSMSNMTVTVLYSKYDANQLAAIVGTERAAKMVNSDRNVHMLVTDGK</sequence>
<evidence type="ECO:0000256" key="2">
    <source>
        <dbReference type="ARBA" id="ARBA00009223"/>
    </source>
</evidence>
<dbReference type="Pfam" id="PF06862">
    <property type="entry name" value="Utp25_C"/>
    <property type="match status" value="1"/>
</dbReference>
<feature type="compositionally biased region" description="Acidic residues" evidence="4">
    <location>
        <begin position="127"/>
        <end position="153"/>
    </location>
</feature>
<accession>A0A8K0FYW5</accession>
<evidence type="ECO:0000313" key="8">
    <source>
        <dbReference type="Proteomes" id="UP000801492"/>
    </source>
</evidence>
<dbReference type="AlphaFoldDB" id="A0A8K0FYW5"/>
<dbReference type="GO" id="GO:0034511">
    <property type="term" value="F:U3 snoRNA binding"/>
    <property type="evidence" value="ECO:0007669"/>
    <property type="project" value="InterPro"/>
</dbReference>
<evidence type="ECO:0008006" key="9">
    <source>
        <dbReference type="Google" id="ProtNLM"/>
    </source>
</evidence>
<proteinExistence type="inferred from homology"/>
<feature type="domain" description="UTP25 C-terminal" evidence="5">
    <location>
        <begin position="588"/>
        <end position="774"/>
    </location>
</feature>
<feature type="compositionally biased region" description="Low complexity" evidence="4">
    <location>
        <begin position="67"/>
        <end position="76"/>
    </location>
</feature>